<reference evidence="2 3" key="1">
    <citation type="submission" date="2023-05" db="EMBL/GenBank/DDBJ databases">
        <title>Novel species of genus Flectobacillus isolated from stream in China.</title>
        <authorList>
            <person name="Lu H."/>
        </authorList>
    </citation>
    <scope>NUCLEOTIDE SEQUENCE [LARGE SCALE GENOMIC DNA]</scope>
    <source>
        <strain evidence="2 3">KCTC 42575</strain>
    </source>
</reference>
<keyword evidence="1" id="KW-0812">Transmembrane</keyword>
<comment type="caution">
    <text evidence="2">The sequence shown here is derived from an EMBL/GenBank/DDBJ whole genome shotgun (WGS) entry which is preliminary data.</text>
</comment>
<organism evidence="2 3">
    <name type="scientific">Flectobacillus roseus</name>
    <dbReference type="NCBI Taxonomy" id="502259"/>
    <lineage>
        <taxon>Bacteria</taxon>
        <taxon>Pseudomonadati</taxon>
        <taxon>Bacteroidota</taxon>
        <taxon>Cytophagia</taxon>
        <taxon>Cytophagales</taxon>
        <taxon>Flectobacillaceae</taxon>
        <taxon>Flectobacillus</taxon>
    </lineage>
</organism>
<keyword evidence="3" id="KW-1185">Reference proteome</keyword>
<gene>
    <name evidence="2" type="ORF">QM524_10465</name>
</gene>
<dbReference type="Proteomes" id="UP001236507">
    <property type="component" value="Unassembled WGS sequence"/>
</dbReference>
<evidence type="ECO:0000313" key="2">
    <source>
        <dbReference type="EMBL" id="MDI9859635.1"/>
    </source>
</evidence>
<keyword evidence="1" id="KW-0472">Membrane</keyword>
<feature type="transmembrane region" description="Helical" evidence="1">
    <location>
        <begin position="7"/>
        <end position="28"/>
    </location>
</feature>
<sequence>MAKRLTYIYYLIGGITLLGLVSFGQNVIRTETENRSYYTHWAEYTQPQKENLLLLMSESEVRKALLDMARKEVYVVEKTNKNDHPRISYYNKIARSSAHAAYCAAGQYAMAKELGLQYNLKSPAAVRGWFTDKRTIIYNRGKWTGNAQLMDYIWIYGSHLEALAQPNIDPDIDDDDEILTIGFNTTAGTRKHGVHHPIWRRWGDVQLMTNQVTPAYLQLKNKYQ</sequence>
<proteinExistence type="predicted"/>
<dbReference type="EMBL" id="JASHIF010000008">
    <property type="protein sequence ID" value="MDI9859635.1"/>
    <property type="molecule type" value="Genomic_DNA"/>
</dbReference>
<keyword evidence="1" id="KW-1133">Transmembrane helix</keyword>
<evidence type="ECO:0000313" key="3">
    <source>
        <dbReference type="Proteomes" id="UP001236507"/>
    </source>
</evidence>
<dbReference type="RefSeq" id="WP_283344539.1">
    <property type="nucleotide sequence ID" value="NZ_JASHIF010000008.1"/>
</dbReference>
<protein>
    <submittedName>
        <fullName evidence="2">Uncharacterized protein</fullName>
    </submittedName>
</protein>
<accession>A0ABT6Y7T5</accession>
<name>A0ABT6Y7T5_9BACT</name>
<evidence type="ECO:0000256" key="1">
    <source>
        <dbReference type="SAM" id="Phobius"/>
    </source>
</evidence>